<dbReference type="Proteomes" id="UP000287033">
    <property type="component" value="Unassembled WGS sequence"/>
</dbReference>
<proteinExistence type="predicted"/>
<sequence>MAGAEPLERGPVALHRELVIGIAAGKFHRAADHDGRGAQIEPFAGMARQRAQERGEQILELVALPEYLRGVEGRACREGLERLDEAMDRASLEELLDRPRPALGARMQAGAGPFLPEAQRGDIDAMRAAAMLEANSLDTAVGIGQRDHGVAGAEIDANRDGGRSARHVMLGIWCERGRTFSGFGRACQPLPSAQNSRSGE</sequence>
<keyword evidence="2" id="KW-1185">Reference proteome</keyword>
<comment type="caution">
    <text evidence="1">The sequence shown here is derived from an EMBL/GenBank/DDBJ whole genome shotgun (WGS) entry which is preliminary data.</text>
</comment>
<dbReference type="AlphaFoldDB" id="A0A401TMR1"/>
<evidence type="ECO:0000313" key="2">
    <source>
        <dbReference type="Proteomes" id="UP000287033"/>
    </source>
</evidence>
<gene>
    <name evidence="1" type="ORF">chiPu_0028224</name>
</gene>
<evidence type="ECO:0000313" key="1">
    <source>
        <dbReference type="EMBL" id="GCC43961.1"/>
    </source>
</evidence>
<reference evidence="1 2" key="1">
    <citation type="journal article" date="2018" name="Nat. Ecol. Evol.">
        <title>Shark genomes provide insights into elasmobranch evolution and the origin of vertebrates.</title>
        <authorList>
            <person name="Hara Y"/>
            <person name="Yamaguchi K"/>
            <person name="Onimaru K"/>
            <person name="Kadota M"/>
            <person name="Koyanagi M"/>
            <person name="Keeley SD"/>
            <person name="Tatsumi K"/>
            <person name="Tanaka K"/>
            <person name="Motone F"/>
            <person name="Kageyama Y"/>
            <person name="Nozu R"/>
            <person name="Adachi N"/>
            <person name="Nishimura O"/>
            <person name="Nakagawa R"/>
            <person name="Tanegashima C"/>
            <person name="Kiyatake I"/>
            <person name="Matsumoto R"/>
            <person name="Murakumo K"/>
            <person name="Nishida K"/>
            <person name="Terakita A"/>
            <person name="Kuratani S"/>
            <person name="Sato K"/>
            <person name="Hyodo S Kuraku.S."/>
        </authorList>
    </citation>
    <scope>NUCLEOTIDE SEQUENCE [LARGE SCALE GENOMIC DNA]</scope>
</reference>
<accession>A0A401TMR1</accession>
<dbReference type="EMBL" id="BEZZ01126307">
    <property type="protein sequence ID" value="GCC43961.1"/>
    <property type="molecule type" value="Genomic_DNA"/>
</dbReference>
<name>A0A401TMR1_CHIPU</name>
<protein>
    <submittedName>
        <fullName evidence="1">Uncharacterized protein</fullName>
    </submittedName>
</protein>
<organism evidence="1 2">
    <name type="scientific">Chiloscyllium punctatum</name>
    <name type="common">Brownbanded bambooshark</name>
    <name type="synonym">Hemiscyllium punctatum</name>
    <dbReference type="NCBI Taxonomy" id="137246"/>
    <lineage>
        <taxon>Eukaryota</taxon>
        <taxon>Metazoa</taxon>
        <taxon>Chordata</taxon>
        <taxon>Craniata</taxon>
        <taxon>Vertebrata</taxon>
        <taxon>Chondrichthyes</taxon>
        <taxon>Elasmobranchii</taxon>
        <taxon>Galeomorphii</taxon>
        <taxon>Galeoidea</taxon>
        <taxon>Orectolobiformes</taxon>
        <taxon>Hemiscylliidae</taxon>
        <taxon>Chiloscyllium</taxon>
    </lineage>
</organism>